<evidence type="ECO:0000256" key="9">
    <source>
        <dbReference type="ARBA" id="ARBA00023004"/>
    </source>
</evidence>
<feature type="binding site" description="axial binding residue" evidence="12">
    <location>
        <position position="482"/>
    </location>
    <ligand>
        <name>heme</name>
        <dbReference type="ChEBI" id="CHEBI:30413"/>
    </ligand>
    <ligandPart>
        <name>Fe</name>
        <dbReference type="ChEBI" id="CHEBI:18248"/>
    </ligandPart>
</feature>
<evidence type="ECO:0000256" key="13">
    <source>
        <dbReference type="SAM" id="Phobius"/>
    </source>
</evidence>
<evidence type="ECO:0000313" key="15">
    <source>
        <dbReference type="Proteomes" id="UP000039046"/>
    </source>
</evidence>
<evidence type="ECO:0000256" key="2">
    <source>
        <dbReference type="ARBA" id="ARBA00004370"/>
    </source>
</evidence>
<feature type="transmembrane region" description="Helical" evidence="13">
    <location>
        <begin position="63"/>
        <end position="83"/>
    </location>
</feature>
<keyword evidence="8" id="KW-0560">Oxidoreductase</keyword>
<evidence type="ECO:0000256" key="12">
    <source>
        <dbReference type="PIRSR" id="PIRSR602401-1"/>
    </source>
</evidence>
<dbReference type="HOGENOM" id="CLU_001570_14_10_1"/>
<dbReference type="OrthoDB" id="6692864at2759"/>
<evidence type="ECO:0000256" key="7">
    <source>
        <dbReference type="ARBA" id="ARBA00022989"/>
    </source>
</evidence>
<dbReference type="PANTHER" id="PTHR24305:SF112">
    <property type="entry name" value="L-ORNITHINE-N5-MONOOXYGENASE (EUROFUNG)"/>
    <property type="match status" value="1"/>
</dbReference>
<dbReference type="EMBL" id="CDHN01000004">
    <property type="protein sequence ID" value="CEJ92563.1"/>
    <property type="molecule type" value="Genomic_DNA"/>
</dbReference>
<dbReference type="InterPro" id="IPR036396">
    <property type="entry name" value="Cyt_P450_sf"/>
</dbReference>
<dbReference type="CDD" id="cd11061">
    <property type="entry name" value="CYP67-like"/>
    <property type="match status" value="1"/>
</dbReference>
<evidence type="ECO:0000313" key="14">
    <source>
        <dbReference type="EMBL" id="CEJ92563.1"/>
    </source>
</evidence>
<evidence type="ECO:0000256" key="1">
    <source>
        <dbReference type="ARBA" id="ARBA00001971"/>
    </source>
</evidence>
<dbReference type="GO" id="GO:0005506">
    <property type="term" value="F:iron ion binding"/>
    <property type="evidence" value="ECO:0007669"/>
    <property type="project" value="InterPro"/>
</dbReference>
<keyword evidence="7 13" id="KW-1133">Transmembrane helix</keyword>
<evidence type="ECO:0000256" key="3">
    <source>
        <dbReference type="ARBA" id="ARBA00010617"/>
    </source>
</evidence>
<dbReference type="STRING" id="1531966.A0A0A1TN12"/>
<comment type="subcellular location">
    <subcellularLocation>
        <location evidence="2">Membrane</location>
    </subcellularLocation>
</comment>
<evidence type="ECO:0000256" key="11">
    <source>
        <dbReference type="ARBA" id="ARBA00023136"/>
    </source>
</evidence>
<keyword evidence="5 13" id="KW-0812">Transmembrane</keyword>
<dbReference type="Gene3D" id="1.10.630.10">
    <property type="entry name" value="Cytochrome P450"/>
    <property type="match status" value="1"/>
</dbReference>
<dbReference type="PANTHER" id="PTHR24305">
    <property type="entry name" value="CYTOCHROME P450"/>
    <property type="match status" value="1"/>
</dbReference>
<keyword evidence="15" id="KW-1185">Reference proteome</keyword>
<evidence type="ECO:0000256" key="4">
    <source>
        <dbReference type="ARBA" id="ARBA00022617"/>
    </source>
</evidence>
<evidence type="ECO:0008006" key="16">
    <source>
        <dbReference type="Google" id="ProtNLM"/>
    </source>
</evidence>
<dbReference type="GO" id="GO:0016705">
    <property type="term" value="F:oxidoreductase activity, acting on paired donors, with incorporation or reduction of molecular oxygen"/>
    <property type="evidence" value="ECO:0007669"/>
    <property type="project" value="InterPro"/>
</dbReference>
<dbReference type="PRINTS" id="PR00385">
    <property type="entry name" value="P450"/>
</dbReference>
<gene>
    <name evidence="14" type="ORF">VHEMI08208</name>
</gene>
<dbReference type="AlphaFoldDB" id="A0A0A1TN12"/>
<keyword evidence="10" id="KW-0503">Monooxygenase</keyword>
<protein>
    <recommendedName>
        <fullName evidence="16">Cytochrome P450</fullName>
    </recommendedName>
</protein>
<sequence>MLLALQSLVVIAGAGSYIGYFGRGEHHLNGVMYIQVHTGVFLGLTALFYRFGLSLPEAIKQTFVYDVLFLGGLFASLLIYRAFLNPLNVYPGPWLARITSFEMPMRIRKGQMYKALQDLHKKHGQFVRIGTSEVSITHPNAVREIFGPESVCEKSIWYDISRPQDSLLLRRTYAGHAELRSVWSHAFSIKAMKGYEIRIQPYRRKLIDGLDAHKGEAVDINRWLALYSWDVLSDLSFGHPFGMLDTKEKHWAINILKKGMSVVGPHLPMWFMRILKAIPGGQKDLKTMLDYCQGEMLSRWKHEPKLPDVMSALFAPYRSNKKPFDEAAVNLLAGEAHLLINAGSDTTRVTISCALFALAKQPELAQRVREALAPHVPSPDADILDEQVADVDILNGVISESLRMYPPSPSHPTRVTPPEGATIAGRFIAGGTQLMAPQYVIGRDETIFPRANEFIPERWYSAPHLVKDKHATAPFSLGPWACIGKPFAMTNVRLTIATIIMRYDLSFAPGSADPVADFEDGMHEHFSLQPGPLYLKMQKRW</sequence>
<name>A0A0A1TN12_9HYPO</name>
<dbReference type="InterPro" id="IPR001128">
    <property type="entry name" value="Cyt_P450"/>
</dbReference>
<feature type="transmembrane region" description="Helical" evidence="13">
    <location>
        <begin position="32"/>
        <end position="51"/>
    </location>
</feature>
<dbReference type="SUPFAM" id="SSF48264">
    <property type="entry name" value="Cytochrome P450"/>
    <property type="match status" value="1"/>
</dbReference>
<evidence type="ECO:0000256" key="10">
    <source>
        <dbReference type="ARBA" id="ARBA00023033"/>
    </source>
</evidence>
<evidence type="ECO:0000256" key="5">
    <source>
        <dbReference type="ARBA" id="ARBA00022692"/>
    </source>
</evidence>
<keyword evidence="9 12" id="KW-0408">Iron</keyword>
<dbReference type="Pfam" id="PF00067">
    <property type="entry name" value="p450"/>
    <property type="match status" value="1"/>
</dbReference>
<accession>A0A0A1TN12</accession>
<keyword evidence="11 13" id="KW-0472">Membrane</keyword>
<dbReference type="InterPro" id="IPR002401">
    <property type="entry name" value="Cyt_P450_E_grp-I"/>
</dbReference>
<dbReference type="Proteomes" id="UP000039046">
    <property type="component" value="Unassembled WGS sequence"/>
</dbReference>
<evidence type="ECO:0000256" key="8">
    <source>
        <dbReference type="ARBA" id="ARBA00023002"/>
    </source>
</evidence>
<proteinExistence type="inferred from homology"/>
<dbReference type="GO" id="GO:0020037">
    <property type="term" value="F:heme binding"/>
    <property type="evidence" value="ECO:0007669"/>
    <property type="project" value="InterPro"/>
</dbReference>
<reference evidence="14 15" key="1">
    <citation type="journal article" date="2015" name="Genome Announc.">
        <title>Draft Genome Sequence and Gene Annotation of the Entomopathogenic Fungus Verticillium hemipterigenum.</title>
        <authorList>
            <person name="Horn F."/>
            <person name="Habel A."/>
            <person name="Scharf D.H."/>
            <person name="Dworschak J."/>
            <person name="Brakhage A.A."/>
            <person name="Guthke R."/>
            <person name="Hertweck C."/>
            <person name="Linde J."/>
        </authorList>
    </citation>
    <scope>NUCLEOTIDE SEQUENCE [LARGE SCALE GENOMIC DNA]</scope>
</reference>
<organism evidence="14 15">
    <name type="scientific">[Torrubiella] hemipterigena</name>
    <dbReference type="NCBI Taxonomy" id="1531966"/>
    <lineage>
        <taxon>Eukaryota</taxon>
        <taxon>Fungi</taxon>
        <taxon>Dikarya</taxon>
        <taxon>Ascomycota</taxon>
        <taxon>Pezizomycotina</taxon>
        <taxon>Sordariomycetes</taxon>
        <taxon>Hypocreomycetidae</taxon>
        <taxon>Hypocreales</taxon>
        <taxon>Clavicipitaceae</taxon>
        <taxon>Clavicipitaceae incertae sedis</taxon>
        <taxon>'Torrubiella' clade</taxon>
    </lineage>
</organism>
<dbReference type="InterPro" id="IPR050121">
    <property type="entry name" value="Cytochrome_P450_monoxygenase"/>
</dbReference>
<comment type="cofactor">
    <cofactor evidence="1 12">
        <name>heme</name>
        <dbReference type="ChEBI" id="CHEBI:30413"/>
    </cofactor>
</comment>
<keyword evidence="4 12" id="KW-0349">Heme</keyword>
<dbReference type="GO" id="GO:0004497">
    <property type="term" value="F:monooxygenase activity"/>
    <property type="evidence" value="ECO:0007669"/>
    <property type="project" value="UniProtKB-KW"/>
</dbReference>
<comment type="similarity">
    <text evidence="3">Belongs to the cytochrome P450 family.</text>
</comment>
<dbReference type="GO" id="GO:0016020">
    <property type="term" value="C:membrane"/>
    <property type="evidence" value="ECO:0007669"/>
    <property type="project" value="UniProtKB-SubCell"/>
</dbReference>
<keyword evidence="6 12" id="KW-0479">Metal-binding</keyword>
<dbReference type="PRINTS" id="PR00463">
    <property type="entry name" value="EP450I"/>
</dbReference>
<evidence type="ECO:0000256" key="6">
    <source>
        <dbReference type="ARBA" id="ARBA00022723"/>
    </source>
</evidence>